<keyword evidence="1" id="KW-1133">Transmembrane helix</keyword>
<protein>
    <submittedName>
        <fullName evidence="2">Uncharacterized protein</fullName>
    </submittedName>
</protein>
<feature type="transmembrane region" description="Helical" evidence="1">
    <location>
        <begin position="90"/>
        <end position="108"/>
    </location>
</feature>
<dbReference type="Proteomes" id="UP000494106">
    <property type="component" value="Unassembled WGS sequence"/>
</dbReference>
<organism evidence="2 3">
    <name type="scientific">Arctia plantaginis</name>
    <name type="common">Wood tiger moth</name>
    <name type="synonym">Phalaena plantaginis</name>
    <dbReference type="NCBI Taxonomy" id="874455"/>
    <lineage>
        <taxon>Eukaryota</taxon>
        <taxon>Metazoa</taxon>
        <taxon>Ecdysozoa</taxon>
        <taxon>Arthropoda</taxon>
        <taxon>Hexapoda</taxon>
        <taxon>Insecta</taxon>
        <taxon>Pterygota</taxon>
        <taxon>Neoptera</taxon>
        <taxon>Endopterygota</taxon>
        <taxon>Lepidoptera</taxon>
        <taxon>Glossata</taxon>
        <taxon>Ditrysia</taxon>
        <taxon>Noctuoidea</taxon>
        <taxon>Erebidae</taxon>
        <taxon>Arctiinae</taxon>
        <taxon>Arctia</taxon>
    </lineage>
</organism>
<evidence type="ECO:0000313" key="2">
    <source>
        <dbReference type="EMBL" id="CAB3256549.1"/>
    </source>
</evidence>
<keyword evidence="3" id="KW-1185">Reference proteome</keyword>
<keyword evidence="1" id="KW-0812">Transmembrane</keyword>
<evidence type="ECO:0000256" key="1">
    <source>
        <dbReference type="SAM" id="Phobius"/>
    </source>
</evidence>
<gene>
    <name evidence="2" type="ORF">APLA_LOCUS15500</name>
</gene>
<dbReference type="EMBL" id="CADEBC010000586">
    <property type="protein sequence ID" value="CAB3256549.1"/>
    <property type="molecule type" value="Genomic_DNA"/>
</dbReference>
<comment type="caution">
    <text evidence="2">The sequence shown here is derived from an EMBL/GenBank/DDBJ whole genome shotgun (WGS) entry which is preliminary data.</text>
</comment>
<evidence type="ECO:0000313" key="3">
    <source>
        <dbReference type="Proteomes" id="UP000494106"/>
    </source>
</evidence>
<keyword evidence="1" id="KW-0472">Membrane</keyword>
<dbReference type="AlphaFoldDB" id="A0A8S1BCD8"/>
<accession>A0A8S1BCD8</accession>
<proteinExistence type="predicted"/>
<reference evidence="2 3" key="1">
    <citation type="submission" date="2020-04" db="EMBL/GenBank/DDBJ databases">
        <authorList>
            <person name="Wallbank WR R."/>
            <person name="Pardo Diaz C."/>
            <person name="Kozak K."/>
            <person name="Martin S."/>
            <person name="Jiggins C."/>
            <person name="Moest M."/>
            <person name="Warren A I."/>
            <person name="Byers J.R.P. K."/>
            <person name="Montejo-Kovacevich G."/>
            <person name="Yen C E."/>
        </authorList>
    </citation>
    <scope>NUCLEOTIDE SEQUENCE [LARGE SCALE GENOMIC DNA]</scope>
</reference>
<sequence length="110" mass="12710">MLEKQIVNRKTFINKNKVSWLATKEMLLKKDKEFSIFMKTGLDGEFQELDIMKKNVGNQVGLTFNVKSLVTLWPQGKEIAQAKFDDIKSMMHLISAAMIFIIKLRVVIAY</sequence>
<dbReference type="OrthoDB" id="6284373at2759"/>
<name>A0A8S1BCD8_ARCPL</name>